<dbReference type="EMBL" id="JAINDJ010000003">
    <property type="protein sequence ID" value="KAG9455150.1"/>
    <property type="molecule type" value="Genomic_DNA"/>
</dbReference>
<sequence>MEEDSIDESESLVSPRNLQLRGAFRGEDNEGEGSAREEKETVSEEAKEVGGEKNEKIESNEVEDEKNGEEGNVRPNEGTERSERLIDHLLRSLPGSITGKSKDESATDDGLIDHLSHGLPASVTALTEDAAPASDEATLLISTIIHE</sequence>
<proteinExistence type="predicted"/>
<feature type="region of interest" description="Disordered" evidence="1">
    <location>
        <begin position="1"/>
        <end position="84"/>
    </location>
</feature>
<comment type="caution">
    <text evidence="2">The sequence shown here is derived from an EMBL/GenBank/DDBJ whole genome shotgun (WGS) entry which is preliminary data.</text>
</comment>
<accession>A0AAV7F1Y2</accession>
<protein>
    <submittedName>
        <fullName evidence="2">Uncharacterized protein</fullName>
    </submittedName>
</protein>
<reference evidence="2 3" key="1">
    <citation type="submission" date="2021-07" db="EMBL/GenBank/DDBJ databases">
        <title>The Aristolochia fimbriata genome: insights into angiosperm evolution, floral development and chemical biosynthesis.</title>
        <authorList>
            <person name="Jiao Y."/>
        </authorList>
    </citation>
    <scope>NUCLEOTIDE SEQUENCE [LARGE SCALE GENOMIC DNA]</scope>
    <source>
        <strain evidence="2">IBCAS-2021</strain>
        <tissue evidence="2">Leaf</tissue>
    </source>
</reference>
<dbReference type="Proteomes" id="UP000825729">
    <property type="component" value="Unassembled WGS sequence"/>
</dbReference>
<feature type="compositionally biased region" description="Basic and acidic residues" evidence="1">
    <location>
        <begin position="68"/>
        <end position="84"/>
    </location>
</feature>
<keyword evidence="3" id="KW-1185">Reference proteome</keyword>
<organism evidence="2 3">
    <name type="scientific">Aristolochia fimbriata</name>
    <name type="common">White veined hardy Dutchman's pipe vine</name>
    <dbReference type="NCBI Taxonomy" id="158543"/>
    <lineage>
        <taxon>Eukaryota</taxon>
        <taxon>Viridiplantae</taxon>
        <taxon>Streptophyta</taxon>
        <taxon>Embryophyta</taxon>
        <taxon>Tracheophyta</taxon>
        <taxon>Spermatophyta</taxon>
        <taxon>Magnoliopsida</taxon>
        <taxon>Magnoliidae</taxon>
        <taxon>Piperales</taxon>
        <taxon>Aristolochiaceae</taxon>
        <taxon>Aristolochia</taxon>
    </lineage>
</organism>
<evidence type="ECO:0000313" key="2">
    <source>
        <dbReference type="EMBL" id="KAG9455150.1"/>
    </source>
</evidence>
<dbReference type="AlphaFoldDB" id="A0AAV7F1Y2"/>
<feature type="compositionally biased region" description="Acidic residues" evidence="1">
    <location>
        <begin position="1"/>
        <end position="10"/>
    </location>
</feature>
<evidence type="ECO:0000256" key="1">
    <source>
        <dbReference type="SAM" id="MobiDB-lite"/>
    </source>
</evidence>
<feature type="compositionally biased region" description="Basic and acidic residues" evidence="1">
    <location>
        <begin position="24"/>
        <end position="59"/>
    </location>
</feature>
<evidence type="ECO:0000313" key="3">
    <source>
        <dbReference type="Proteomes" id="UP000825729"/>
    </source>
</evidence>
<name>A0AAV7F1Y2_ARIFI</name>
<gene>
    <name evidence="2" type="ORF">H6P81_008054</name>
</gene>